<dbReference type="OMA" id="YENEIEW"/>
<keyword evidence="5" id="KW-0472">Membrane</keyword>
<dbReference type="GeneID" id="10536603"/>
<evidence type="ECO:0000256" key="1">
    <source>
        <dbReference type="ARBA" id="ARBA00004225"/>
    </source>
</evidence>
<reference key="1">
    <citation type="submission" date="2007-01" db="EMBL/GenBank/DDBJ databases">
        <title>The Genome Sequence of Puccinia graminis f. sp. tritici Strain CRL 75-36-700-3.</title>
        <authorList>
            <consortium name="The Broad Institute Genome Sequencing Platform"/>
            <person name="Birren B."/>
            <person name="Lander E."/>
            <person name="Galagan J."/>
            <person name="Nusbaum C."/>
            <person name="Devon K."/>
            <person name="Cuomo C."/>
            <person name="Jaffe D."/>
            <person name="Butler J."/>
            <person name="Alvarez P."/>
            <person name="Gnerre S."/>
            <person name="Grabherr M."/>
            <person name="Mauceli E."/>
            <person name="Brockman W."/>
            <person name="Young S."/>
            <person name="LaButti K."/>
            <person name="Sykes S."/>
            <person name="DeCaprio D."/>
            <person name="Crawford M."/>
            <person name="Koehrsen M."/>
            <person name="Engels R."/>
            <person name="Montgomery P."/>
            <person name="Pearson M."/>
            <person name="Howarth C."/>
            <person name="Larson L."/>
            <person name="White J."/>
            <person name="Zeng Q."/>
            <person name="Kodira C."/>
            <person name="Yandava C."/>
            <person name="Alvarado L."/>
            <person name="O'Leary S."/>
            <person name="Szabo L."/>
            <person name="Dean R."/>
            <person name="Schein J."/>
        </authorList>
    </citation>
    <scope>NUCLEOTIDE SEQUENCE</scope>
    <source>
        <strain>CRL 75-36-700-3</strain>
    </source>
</reference>
<keyword evidence="4" id="KW-0496">Mitochondrion</keyword>
<dbReference type="eggNOG" id="ENOG502QTT6">
    <property type="taxonomic scope" value="Eukaryota"/>
</dbReference>
<accession>E3KAV0</accession>
<reference evidence="7" key="2">
    <citation type="journal article" date="2011" name="Proc. Natl. Acad. Sci. U.S.A.">
        <title>Obligate biotrophy features unraveled by the genomic analysis of rust fungi.</title>
        <authorList>
            <person name="Duplessis S."/>
            <person name="Cuomo C.A."/>
            <person name="Lin Y.-C."/>
            <person name="Aerts A."/>
            <person name="Tisserant E."/>
            <person name="Veneault-Fourrey C."/>
            <person name="Joly D.L."/>
            <person name="Hacquard S."/>
            <person name="Amselem J."/>
            <person name="Cantarel B.L."/>
            <person name="Chiu R."/>
            <person name="Coutinho P.M."/>
            <person name="Feau N."/>
            <person name="Field M."/>
            <person name="Frey P."/>
            <person name="Gelhaye E."/>
            <person name="Goldberg J."/>
            <person name="Grabherr M.G."/>
            <person name="Kodira C.D."/>
            <person name="Kohler A."/>
            <person name="Kuees U."/>
            <person name="Lindquist E.A."/>
            <person name="Lucas S.M."/>
            <person name="Mago R."/>
            <person name="Mauceli E."/>
            <person name="Morin E."/>
            <person name="Murat C."/>
            <person name="Pangilinan J.L."/>
            <person name="Park R."/>
            <person name="Pearson M."/>
            <person name="Quesneville H."/>
            <person name="Rouhier N."/>
            <person name="Sakthikumar S."/>
            <person name="Salamov A.A."/>
            <person name="Schmutz J."/>
            <person name="Selles B."/>
            <person name="Shapiro H."/>
            <person name="Tanguay P."/>
            <person name="Tuskan G.A."/>
            <person name="Henrissat B."/>
            <person name="Van de Peer Y."/>
            <person name="Rouze P."/>
            <person name="Ellis J.G."/>
            <person name="Dodds P.N."/>
            <person name="Schein J.E."/>
            <person name="Zhong S."/>
            <person name="Hamelin R.C."/>
            <person name="Grigoriev I.V."/>
            <person name="Szabo L.J."/>
            <person name="Martin F."/>
        </authorList>
    </citation>
    <scope>NUCLEOTIDE SEQUENCE [LARGE SCALE GENOMIC DNA]</scope>
    <source>
        <strain evidence="7">CRL 75-36-700-3 / race SCCL</strain>
    </source>
</reference>
<dbReference type="GO" id="GO:0005741">
    <property type="term" value="C:mitochondrial outer membrane"/>
    <property type="evidence" value="ECO:0000318"/>
    <property type="project" value="GO_Central"/>
</dbReference>
<evidence type="ECO:0000256" key="2">
    <source>
        <dbReference type="ARBA" id="ARBA00022692"/>
    </source>
</evidence>
<dbReference type="OrthoDB" id="413313at2759"/>
<keyword evidence="7" id="KW-1185">Reference proteome</keyword>
<evidence type="ECO:0000256" key="3">
    <source>
        <dbReference type="ARBA" id="ARBA00022989"/>
    </source>
</evidence>
<evidence type="ECO:0000313" key="7">
    <source>
        <dbReference type="Proteomes" id="UP000008783"/>
    </source>
</evidence>
<evidence type="ECO:0000256" key="4">
    <source>
        <dbReference type="ARBA" id="ARBA00023128"/>
    </source>
</evidence>
<keyword evidence="3" id="KW-1133">Transmembrane helix</keyword>
<dbReference type="EMBL" id="DS178278">
    <property type="protein sequence ID" value="EFP81199.1"/>
    <property type="molecule type" value="Genomic_DNA"/>
</dbReference>
<dbReference type="AlphaFoldDB" id="E3KAV0"/>
<dbReference type="InterPro" id="IPR013946">
    <property type="entry name" value="NCA2-like"/>
</dbReference>
<dbReference type="Proteomes" id="UP000008783">
    <property type="component" value="Unassembled WGS sequence"/>
</dbReference>
<dbReference type="Pfam" id="PF08637">
    <property type="entry name" value="NCA2"/>
    <property type="match status" value="1"/>
</dbReference>
<keyword evidence="2" id="KW-0812">Transmembrane</keyword>
<name>E3KAV0_PUCGT</name>
<dbReference type="InParanoid" id="E3KAV0"/>
<gene>
    <name evidence="6" type="ORF">PGTG_06820</name>
</gene>
<evidence type="ECO:0008006" key="8">
    <source>
        <dbReference type="Google" id="ProtNLM"/>
    </source>
</evidence>
<protein>
    <recommendedName>
        <fullName evidence="8">Nuclear control of ATPase protein 2</fullName>
    </recommendedName>
</protein>
<dbReference type="HOGENOM" id="CLU_008227_1_0_1"/>
<proteinExistence type="predicted"/>
<dbReference type="VEuPathDB" id="FungiDB:PGTG_06820"/>
<evidence type="ECO:0000256" key="5">
    <source>
        <dbReference type="ARBA" id="ARBA00023136"/>
    </source>
</evidence>
<dbReference type="FunCoup" id="E3KAV0">
    <property type="interactions" value="27"/>
</dbReference>
<dbReference type="RefSeq" id="XP_003325618.1">
    <property type="nucleotide sequence ID" value="XM_003325570.2"/>
</dbReference>
<evidence type="ECO:0000313" key="6">
    <source>
        <dbReference type="EMBL" id="EFP81199.1"/>
    </source>
</evidence>
<dbReference type="KEGG" id="pgr:PGTG_06820"/>
<dbReference type="PANTHER" id="PTHR28234:SF1">
    <property type="entry name" value="NUCLEAR CONTROL OF ATPASE PROTEIN 2"/>
    <property type="match status" value="1"/>
</dbReference>
<comment type="subcellular location">
    <subcellularLocation>
        <location evidence="1">Mitochondrion membrane</location>
        <topology evidence="1">Multi-pass membrane protein</topology>
    </subcellularLocation>
</comment>
<sequence>MSRREDNWKEIPIASTSSILVIHLDEIECPVTLNRPAELRSVPRVTQPAVPTGTMMSSFASDRSSELALQLKCSPSLLDHAPRQPDVVANLKQQLISSSKKSSSNPHEAQSKLSSLLGAVDLRDRFERKRVPNKQLLTALESLVVSVQSSGNRAEDGEDVAEIRSILLIQIVLRSYSTLFESLCHQSFGIKDQIDYWSMIENNRISTAYYLIQSIPLRSIALASQIWAQTRRAIDQLREDEGHHNRNRLSTWVGQLYNQAWARPHQAISFSSLFPILSTNSRLLINSPSHSIQFLSTLSPILLTRQEARVKRQALELVHADLAEKIGGLVNGLHSLEDQAQRPAESDIALSGLVSKMCLVASDLDSQAQQPMDRDNPASMIDQLHQLLSSHLPNHPESLKLRISSLSPPGVFVRNWPWLVSLPVFSYALSSLAYSYRSKILDGFRDAKETLKGFISGWVIRPVEDILQTLRAGQEGTLAIMTKDSLAPELDSLERMVVEFGRDKLKWSEEELSKLSESVKEGNLTSVLKVWEQEIKAPIRSAIAGSLIRVLLIQIQKVKVDLSLAMDGIQSVLRSQSLTFGAIGVAPSMLICFMFGKLFGSLIRKRIGVVGKGTEAVRKEVRIAMRRMERTLLLITSNPSADSDHPTAKSHSNNPERTLGFLFLDLHLLRYFVHSPHFPRRESSRAIQQEFLADIKDLESSQLSWKTKSKLAKRFVKQWGFLVGI</sequence>
<dbReference type="PANTHER" id="PTHR28234">
    <property type="entry name" value="NUCLEAR CONTROL OF ATPASE PROTEIN 2"/>
    <property type="match status" value="1"/>
</dbReference>
<organism evidence="6 7">
    <name type="scientific">Puccinia graminis f. sp. tritici (strain CRL 75-36-700-3 / race SCCL)</name>
    <name type="common">Black stem rust fungus</name>
    <dbReference type="NCBI Taxonomy" id="418459"/>
    <lineage>
        <taxon>Eukaryota</taxon>
        <taxon>Fungi</taxon>
        <taxon>Dikarya</taxon>
        <taxon>Basidiomycota</taxon>
        <taxon>Pucciniomycotina</taxon>
        <taxon>Pucciniomycetes</taxon>
        <taxon>Pucciniales</taxon>
        <taxon>Pucciniaceae</taxon>
        <taxon>Puccinia</taxon>
    </lineage>
</organism>
<dbReference type="STRING" id="418459.E3KAV0"/>